<dbReference type="SMART" id="SM00702">
    <property type="entry name" value="P4Hc"/>
    <property type="match status" value="1"/>
</dbReference>
<dbReference type="CDD" id="cd10527">
    <property type="entry name" value="SET_LSMT"/>
    <property type="match status" value="1"/>
</dbReference>
<proteinExistence type="predicted"/>
<dbReference type="PROSITE" id="PS51471">
    <property type="entry name" value="FE2OG_OXY"/>
    <property type="match status" value="1"/>
</dbReference>
<dbReference type="EMBL" id="CAJNNW010030851">
    <property type="protein sequence ID" value="CAE8704743.1"/>
    <property type="molecule type" value="Genomic_DNA"/>
</dbReference>
<feature type="domain" description="Fe2OG dioxygenase" evidence="7">
    <location>
        <begin position="588"/>
        <end position="697"/>
    </location>
</feature>
<evidence type="ECO:0000256" key="1">
    <source>
        <dbReference type="ARBA" id="ARBA00001961"/>
    </source>
</evidence>
<gene>
    <name evidence="8" type="ORF">PGLA2088_LOCUS33347</name>
</gene>
<dbReference type="PANTHER" id="PTHR13271:SF137">
    <property type="entry name" value="SET DOMAIN-CONTAINING PROTEIN"/>
    <property type="match status" value="1"/>
</dbReference>
<dbReference type="InterPro" id="IPR005123">
    <property type="entry name" value="Oxoglu/Fe-dep_dioxygenase_dom"/>
</dbReference>
<sequence length="697" mass="75806">MPRARQARRQLRGAGRSSVGRRSSGHGDQESWRDWAEELKIEAPKVELASFSDNYGAELRGMRATSAVESDESIITVPARHALEVTTGGLCPLGDKAMDPTCWSQLSWWAQLAVLLVFEAGRGSASPLAPWISSLPKDFAEIPMNWTDAELALLEYPPLVRQVAEQRAELTAAFAEAAEGCQFELTEQDFRWAVQAVRSRAFSGPYEGRGAGDRTAQLGLIAALLVGGVAGGFVTPEDGLNGAFVAALAIPLTDFFVGSSSKLKRHVVCPVVDYCNHDSKAVSDIAYEYFANAFAVRVRGGFREGDQVCINYGEQRSNDALLQYYGFVERDNPNDVYTVDLLQHLDEEAAGAGQTLMADLGRTGPDEEAMTKLLRLLSDGREPSAQDEVLAWKAVSLACEAELSRRSPGAAHELGTSGSDTTSTAARFVAEKEKVLLACRAHAEARRFPASVAPLSLGTRAVVLPTFQEPKVWQHGWADGILGPKELEQLRTDGVCVLDSVFDRSLAASCLKECEALDQASAMTVTTNRCNRGARSAWLEFSQADELRALQEELPALSELSLMMAGLPSRVGALGGFAPETFGESELRVHPATMVAVYPEQAASYQLHKDSYAPKDDNPATGATRRLTALAYLNDWSPENGGELRVHESVNDLPDQRRFRSVAPSAGSLVIFDSRRIWHAVAPSLRGNRWAVTLWVH</sequence>
<dbReference type="GO" id="GO:0016705">
    <property type="term" value="F:oxidoreductase activity, acting on paired donors, with incorporation or reduction of molecular oxygen"/>
    <property type="evidence" value="ECO:0007669"/>
    <property type="project" value="InterPro"/>
</dbReference>
<dbReference type="Gene3D" id="2.60.120.620">
    <property type="entry name" value="q2cbj1_9rhob like domain"/>
    <property type="match status" value="1"/>
</dbReference>
<name>A0A813KHJ2_POLGL</name>
<reference evidence="8" key="1">
    <citation type="submission" date="2021-02" db="EMBL/GenBank/DDBJ databases">
        <authorList>
            <person name="Dougan E. K."/>
            <person name="Rhodes N."/>
            <person name="Thang M."/>
            <person name="Chan C."/>
        </authorList>
    </citation>
    <scope>NUCLEOTIDE SEQUENCE</scope>
</reference>
<dbReference type="InterPro" id="IPR050600">
    <property type="entry name" value="SETD3_SETD6_MTase"/>
</dbReference>
<evidence type="ECO:0000256" key="4">
    <source>
        <dbReference type="ARBA" id="ARBA00023002"/>
    </source>
</evidence>
<dbReference type="InterPro" id="IPR006620">
    <property type="entry name" value="Pro_4_hyd_alph"/>
</dbReference>
<keyword evidence="5" id="KW-0408">Iron</keyword>
<dbReference type="PANTHER" id="PTHR13271">
    <property type="entry name" value="UNCHARACTERIZED PUTATIVE METHYLTRANSFERASE"/>
    <property type="match status" value="1"/>
</dbReference>
<protein>
    <recommendedName>
        <fullName evidence="7">Fe2OG dioxygenase domain-containing protein</fullName>
    </recommendedName>
</protein>
<keyword evidence="3" id="KW-0223">Dioxygenase</keyword>
<evidence type="ECO:0000256" key="3">
    <source>
        <dbReference type="ARBA" id="ARBA00022964"/>
    </source>
</evidence>
<dbReference type="AlphaFoldDB" id="A0A813KHJ2"/>
<evidence type="ECO:0000313" key="8">
    <source>
        <dbReference type="EMBL" id="CAE8704743.1"/>
    </source>
</evidence>
<keyword evidence="2" id="KW-0479">Metal-binding</keyword>
<dbReference type="Proteomes" id="UP000626109">
    <property type="component" value="Unassembled WGS sequence"/>
</dbReference>
<evidence type="ECO:0000259" key="7">
    <source>
        <dbReference type="PROSITE" id="PS51471"/>
    </source>
</evidence>
<keyword evidence="4" id="KW-0560">Oxidoreductase</keyword>
<dbReference type="Gene3D" id="3.90.1410.10">
    <property type="entry name" value="set domain protein methyltransferase, domain 1"/>
    <property type="match status" value="1"/>
</dbReference>
<accession>A0A813KHJ2</accession>
<dbReference type="SUPFAM" id="SSF82199">
    <property type="entry name" value="SET domain"/>
    <property type="match status" value="1"/>
</dbReference>
<evidence type="ECO:0000256" key="2">
    <source>
        <dbReference type="ARBA" id="ARBA00022723"/>
    </source>
</evidence>
<comment type="cofactor">
    <cofactor evidence="1">
        <name>L-ascorbate</name>
        <dbReference type="ChEBI" id="CHEBI:38290"/>
    </cofactor>
</comment>
<dbReference type="SUPFAM" id="SSF51197">
    <property type="entry name" value="Clavaminate synthase-like"/>
    <property type="match status" value="1"/>
</dbReference>
<dbReference type="InterPro" id="IPR044862">
    <property type="entry name" value="Pro_4_hyd_alph_FE2OG_OXY"/>
</dbReference>
<evidence type="ECO:0000313" key="9">
    <source>
        <dbReference type="Proteomes" id="UP000626109"/>
    </source>
</evidence>
<dbReference type="InterPro" id="IPR046341">
    <property type="entry name" value="SET_dom_sf"/>
</dbReference>
<dbReference type="GO" id="GO:0016279">
    <property type="term" value="F:protein-lysine N-methyltransferase activity"/>
    <property type="evidence" value="ECO:0007669"/>
    <property type="project" value="TreeGrafter"/>
</dbReference>
<organism evidence="8 9">
    <name type="scientific">Polarella glacialis</name>
    <name type="common">Dinoflagellate</name>
    <dbReference type="NCBI Taxonomy" id="89957"/>
    <lineage>
        <taxon>Eukaryota</taxon>
        <taxon>Sar</taxon>
        <taxon>Alveolata</taxon>
        <taxon>Dinophyceae</taxon>
        <taxon>Suessiales</taxon>
        <taxon>Suessiaceae</taxon>
        <taxon>Polarella</taxon>
    </lineage>
</organism>
<evidence type="ECO:0000256" key="5">
    <source>
        <dbReference type="ARBA" id="ARBA00023004"/>
    </source>
</evidence>
<comment type="caution">
    <text evidence="8">The sequence shown here is derived from an EMBL/GenBank/DDBJ whole genome shotgun (WGS) entry which is preliminary data.</text>
</comment>
<dbReference type="GO" id="GO:0031418">
    <property type="term" value="F:L-ascorbic acid binding"/>
    <property type="evidence" value="ECO:0007669"/>
    <property type="project" value="InterPro"/>
</dbReference>
<dbReference type="GO" id="GO:0005506">
    <property type="term" value="F:iron ion binding"/>
    <property type="evidence" value="ECO:0007669"/>
    <property type="project" value="InterPro"/>
</dbReference>
<dbReference type="Pfam" id="PF13640">
    <property type="entry name" value="2OG-FeII_Oxy_3"/>
    <property type="match status" value="1"/>
</dbReference>
<feature type="compositionally biased region" description="Basic residues" evidence="6">
    <location>
        <begin position="1"/>
        <end position="11"/>
    </location>
</feature>
<evidence type="ECO:0000256" key="6">
    <source>
        <dbReference type="SAM" id="MobiDB-lite"/>
    </source>
</evidence>
<feature type="region of interest" description="Disordered" evidence="6">
    <location>
        <begin position="1"/>
        <end position="31"/>
    </location>
</feature>
<feature type="compositionally biased region" description="Low complexity" evidence="6">
    <location>
        <begin position="12"/>
        <end position="22"/>
    </location>
</feature>
<dbReference type="GO" id="GO:0051213">
    <property type="term" value="F:dioxygenase activity"/>
    <property type="evidence" value="ECO:0007669"/>
    <property type="project" value="UniProtKB-KW"/>
</dbReference>